<keyword evidence="2" id="KW-1185">Reference proteome</keyword>
<reference evidence="2" key="1">
    <citation type="journal article" date="2019" name="Int. J. Syst. Evol. Microbiol.">
        <title>The Global Catalogue of Microorganisms (GCM) 10K type strain sequencing project: providing services to taxonomists for standard genome sequencing and annotation.</title>
        <authorList>
            <consortium name="The Broad Institute Genomics Platform"/>
            <consortium name="The Broad Institute Genome Sequencing Center for Infectious Disease"/>
            <person name="Wu L."/>
            <person name="Ma J."/>
        </authorList>
    </citation>
    <scope>NUCLEOTIDE SEQUENCE [LARGE SCALE GENOMIC DNA]</scope>
    <source>
        <strain evidence="2">JCM 17388</strain>
    </source>
</reference>
<organism evidence="1 2">
    <name type="scientific">Streptosporangium oxazolinicum</name>
    <dbReference type="NCBI Taxonomy" id="909287"/>
    <lineage>
        <taxon>Bacteria</taxon>
        <taxon>Bacillati</taxon>
        <taxon>Actinomycetota</taxon>
        <taxon>Actinomycetes</taxon>
        <taxon>Streptosporangiales</taxon>
        <taxon>Streptosporangiaceae</taxon>
        <taxon>Streptosporangium</taxon>
    </lineage>
</organism>
<comment type="caution">
    <text evidence="1">The sequence shown here is derived from an EMBL/GenBank/DDBJ whole genome shotgun (WGS) entry which is preliminary data.</text>
</comment>
<evidence type="ECO:0000313" key="2">
    <source>
        <dbReference type="Proteomes" id="UP001501251"/>
    </source>
</evidence>
<protein>
    <submittedName>
        <fullName evidence="1">Uncharacterized protein</fullName>
    </submittedName>
</protein>
<evidence type="ECO:0000313" key="1">
    <source>
        <dbReference type="EMBL" id="GAA4189401.1"/>
    </source>
</evidence>
<sequence length="77" mass="8654">MTLAELRKLYGHTWTIAEGAGGGWYAVRRANMSAYGLEHGLSNVRCGTTLLELARRLDAETQLEDQPWRRVPLRTAP</sequence>
<accession>A0ABP8ASE6</accession>
<dbReference type="Proteomes" id="UP001501251">
    <property type="component" value="Unassembled WGS sequence"/>
</dbReference>
<proteinExistence type="predicted"/>
<gene>
    <name evidence="1" type="ORF">GCM10022252_26240</name>
</gene>
<dbReference type="EMBL" id="BAABAQ010000003">
    <property type="protein sequence ID" value="GAA4189401.1"/>
    <property type="molecule type" value="Genomic_DNA"/>
</dbReference>
<dbReference type="RefSeq" id="WP_344918075.1">
    <property type="nucleotide sequence ID" value="NZ_BAABAQ010000003.1"/>
</dbReference>
<name>A0ABP8ASE6_9ACTN</name>